<organism evidence="3 4">
    <name type="scientific">Amphimedon queenslandica</name>
    <name type="common">Sponge</name>
    <dbReference type="NCBI Taxonomy" id="400682"/>
    <lineage>
        <taxon>Eukaryota</taxon>
        <taxon>Metazoa</taxon>
        <taxon>Porifera</taxon>
        <taxon>Demospongiae</taxon>
        <taxon>Heteroscleromorpha</taxon>
        <taxon>Haplosclerida</taxon>
        <taxon>Niphatidae</taxon>
        <taxon>Amphimedon</taxon>
    </lineage>
</organism>
<evidence type="ECO:0000313" key="3">
    <source>
        <dbReference type="EnsemblMetazoa" id="XP_019858951.1"/>
    </source>
</evidence>
<dbReference type="EnsemblMetazoa" id="XM_020003392.1">
    <property type="protein sequence ID" value="XP_019858951.1"/>
    <property type="gene ID" value="LOC109587155"/>
</dbReference>
<evidence type="ECO:0000256" key="1">
    <source>
        <dbReference type="SAM" id="MobiDB-lite"/>
    </source>
</evidence>
<feature type="compositionally biased region" description="Polar residues" evidence="1">
    <location>
        <begin position="58"/>
        <end position="87"/>
    </location>
</feature>
<keyword evidence="4" id="KW-1185">Reference proteome</keyword>
<sequence>MFLSYNINLQYVLLFKRICLVCACGECNGGGGGTTESLPSGSSSSADPISVAGASREATGTNNSSTSGQQNVHQQLESHNNDSTSVQSQLSEATKYAGLVYYEEKGVEDLVTFAASKDLNALVQYIEQRHSQAEIGQNVYFSFHPSRDYIELKLDHTPQKYPFNGWTIQSHFEPCELHRCDIDKFGNASDPIPPCCLLSVNRSPNAVPTLHYSIPLEGVVRPITLYIHRSLRTTNPSTSSSSNTITEVTAVSSNGGASVPASVDVKRVKKVINDVLVSHHASLTSLKTSLSDLASQLYTAGLISDEVKGTRSMDTFITEFKASLSFKRKLPQVEEHCQKFLSSFIAVRGSYADAAIALAEDWIEAVRKELEFDFNIDIDS</sequence>
<proteinExistence type="predicted"/>
<evidence type="ECO:0000313" key="4">
    <source>
        <dbReference type="Proteomes" id="UP000007879"/>
    </source>
</evidence>
<dbReference type="AlphaFoldDB" id="A0AAN0JQ57"/>
<reference evidence="3" key="2">
    <citation type="submission" date="2024-06" db="UniProtKB">
        <authorList>
            <consortium name="EnsemblMetazoa"/>
        </authorList>
    </citation>
    <scope>IDENTIFICATION</scope>
</reference>
<reference evidence="4" key="1">
    <citation type="journal article" date="2010" name="Nature">
        <title>The Amphimedon queenslandica genome and the evolution of animal complexity.</title>
        <authorList>
            <person name="Srivastava M."/>
            <person name="Simakov O."/>
            <person name="Chapman J."/>
            <person name="Fahey B."/>
            <person name="Gauthier M.E."/>
            <person name="Mitros T."/>
            <person name="Richards G.S."/>
            <person name="Conaco C."/>
            <person name="Dacre M."/>
            <person name="Hellsten U."/>
            <person name="Larroux C."/>
            <person name="Putnam N.H."/>
            <person name="Stanke M."/>
            <person name="Adamska M."/>
            <person name="Darling A."/>
            <person name="Degnan S.M."/>
            <person name="Oakley T.H."/>
            <person name="Plachetzki D.C."/>
            <person name="Zhai Y."/>
            <person name="Adamski M."/>
            <person name="Calcino A."/>
            <person name="Cummins S.F."/>
            <person name="Goodstein D.M."/>
            <person name="Harris C."/>
            <person name="Jackson D.J."/>
            <person name="Leys S.P."/>
            <person name="Shu S."/>
            <person name="Woodcroft B.J."/>
            <person name="Vervoort M."/>
            <person name="Kosik K.S."/>
            <person name="Manning G."/>
            <person name="Degnan B.M."/>
            <person name="Rokhsar D.S."/>
        </authorList>
    </citation>
    <scope>NUCLEOTIDE SEQUENCE [LARGE SCALE GENOMIC DNA]</scope>
</reference>
<dbReference type="Proteomes" id="UP000007879">
    <property type="component" value="Unassembled WGS sequence"/>
</dbReference>
<dbReference type="RefSeq" id="XP_019858951.1">
    <property type="nucleotide sequence ID" value="XM_020003392.1"/>
</dbReference>
<dbReference type="GeneID" id="109587155"/>
<name>A0AAN0JQ57_AMPQE</name>
<feature type="region of interest" description="Disordered" evidence="1">
    <location>
        <begin position="33"/>
        <end position="87"/>
    </location>
</feature>
<protein>
    <submittedName>
        <fullName evidence="3">Uncharacterized protein</fullName>
    </submittedName>
</protein>
<keyword evidence="2" id="KW-0732">Signal</keyword>
<accession>A0AAN0JQ57</accession>
<dbReference type="KEGG" id="aqu:109587155"/>
<feature type="compositionally biased region" description="Low complexity" evidence="1">
    <location>
        <begin position="35"/>
        <end position="45"/>
    </location>
</feature>
<feature type="signal peptide" evidence="2">
    <location>
        <begin position="1"/>
        <end position="23"/>
    </location>
</feature>
<evidence type="ECO:0000256" key="2">
    <source>
        <dbReference type="SAM" id="SignalP"/>
    </source>
</evidence>
<feature type="chain" id="PRO_5042949496" evidence="2">
    <location>
        <begin position="24"/>
        <end position="380"/>
    </location>
</feature>